<accession>A0AAN9PSG6</accession>
<comment type="caution">
    <text evidence="2">The sequence shown here is derived from an EMBL/GenBank/DDBJ whole genome shotgun (WGS) entry which is preliminary data.</text>
</comment>
<protein>
    <submittedName>
        <fullName evidence="2">Uncharacterized protein</fullName>
    </submittedName>
</protein>
<keyword evidence="1" id="KW-0472">Membrane</keyword>
<name>A0AAN9PSG6_CANGL</name>
<evidence type="ECO:0000313" key="3">
    <source>
        <dbReference type="Proteomes" id="UP001367508"/>
    </source>
</evidence>
<evidence type="ECO:0000313" key="2">
    <source>
        <dbReference type="EMBL" id="KAK7308539.1"/>
    </source>
</evidence>
<dbReference type="AlphaFoldDB" id="A0AAN9PSG6"/>
<organism evidence="2 3">
    <name type="scientific">Canavalia gladiata</name>
    <name type="common">Sword bean</name>
    <name type="synonym">Dolichos gladiatus</name>
    <dbReference type="NCBI Taxonomy" id="3824"/>
    <lineage>
        <taxon>Eukaryota</taxon>
        <taxon>Viridiplantae</taxon>
        <taxon>Streptophyta</taxon>
        <taxon>Embryophyta</taxon>
        <taxon>Tracheophyta</taxon>
        <taxon>Spermatophyta</taxon>
        <taxon>Magnoliopsida</taxon>
        <taxon>eudicotyledons</taxon>
        <taxon>Gunneridae</taxon>
        <taxon>Pentapetalae</taxon>
        <taxon>rosids</taxon>
        <taxon>fabids</taxon>
        <taxon>Fabales</taxon>
        <taxon>Fabaceae</taxon>
        <taxon>Papilionoideae</taxon>
        <taxon>50 kb inversion clade</taxon>
        <taxon>NPAAA clade</taxon>
        <taxon>indigoferoid/millettioid clade</taxon>
        <taxon>Phaseoleae</taxon>
        <taxon>Canavalia</taxon>
    </lineage>
</organism>
<gene>
    <name evidence="2" type="ORF">VNO77_42152</name>
</gene>
<dbReference type="EMBL" id="JAYMYQ010000010">
    <property type="protein sequence ID" value="KAK7308539.1"/>
    <property type="molecule type" value="Genomic_DNA"/>
</dbReference>
<evidence type="ECO:0000256" key="1">
    <source>
        <dbReference type="SAM" id="Phobius"/>
    </source>
</evidence>
<feature type="transmembrane region" description="Helical" evidence="1">
    <location>
        <begin position="62"/>
        <end position="82"/>
    </location>
</feature>
<dbReference type="Pfam" id="PF14223">
    <property type="entry name" value="Retrotran_gag_2"/>
    <property type="match status" value="1"/>
</dbReference>
<dbReference type="Proteomes" id="UP001367508">
    <property type="component" value="Unassembled WGS sequence"/>
</dbReference>
<reference evidence="2 3" key="1">
    <citation type="submission" date="2024-01" db="EMBL/GenBank/DDBJ databases">
        <title>The genomes of 5 underutilized Papilionoideae crops provide insights into root nodulation and disease resistanc.</title>
        <authorList>
            <person name="Jiang F."/>
        </authorList>
    </citation>
    <scope>NUCLEOTIDE SEQUENCE [LARGE SCALE GENOMIC DNA]</scope>
    <source>
        <strain evidence="2">LVBAO_FW01</strain>
        <tissue evidence="2">Leaves</tissue>
    </source>
</reference>
<keyword evidence="3" id="KW-1185">Reference proteome</keyword>
<proteinExistence type="predicted"/>
<sequence length="85" mass="9942">MHFGRATQRQIWAVWMETYLDALDLWEAIEKDYKVLALPENPMMAQIKNHKDKKTRKSKAKACLFVTVSSTVFPRIMFLKLAKAI</sequence>
<keyword evidence="1" id="KW-1133">Transmembrane helix</keyword>
<keyword evidence="1" id="KW-0812">Transmembrane</keyword>